<dbReference type="Proteomes" id="UP001497700">
    <property type="component" value="Unassembled WGS sequence"/>
</dbReference>
<evidence type="ECO:0000313" key="1">
    <source>
        <dbReference type="EMBL" id="KAI4863476.1"/>
    </source>
</evidence>
<name>A0ACB9YWA5_9PEZI</name>
<protein>
    <submittedName>
        <fullName evidence="1">Uncharacterized protein</fullName>
    </submittedName>
</protein>
<comment type="caution">
    <text evidence="1">The sequence shown here is derived from an EMBL/GenBank/DDBJ whole genome shotgun (WGS) entry which is preliminary data.</text>
</comment>
<organism evidence="1 2">
    <name type="scientific">Hypoxylon rubiginosum</name>
    <dbReference type="NCBI Taxonomy" id="110542"/>
    <lineage>
        <taxon>Eukaryota</taxon>
        <taxon>Fungi</taxon>
        <taxon>Dikarya</taxon>
        <taxon>Ascomycota</taxon>
        <taxon>Pezizomycotina</taxon>
        <taxon>Sordariomycetes</taxon>
        <taxon>Xylariomycetidae</taxon>
        <taxon>Xylariales</taxon>
        <taxon>Hypoxylaceae</taxon>
        <taxon>Hypoxylon</taxon>
    </lineage>
</organism>
<reference evidence="1 2" key="1">
    <citation type="journal article" date="2022" name="New Phytol.">
        <title>Ecological generalism drives hyperdiversity of secondary metabolite gene clusters in xylarialean endophytes.</title>
        <authorList>
            <person name="Franco M.E.E."/>
            <person name="Wisecaver J.H."/>
            <person name="Arnold A.E."/>
            <person name="Ju Y.M."/>
            <person name="Slot J.C."/>
            <person name="Ahrendt S."/>
            <person name="Moore L.P."/>
            <person name="Eastman K.E."/>
            <person name="Scott K."/>
            <person name="Konkel Z."/>
            <person name="Mondo S.J."/>
            <person name="Kuo A."/>
            <person name="Hayes R.D."/>
            <person name="Haridas S."/>
            <person name="Andreopoulos B."/>
            <person name="Riley R."/>
            <person name="LaButti K."/>
            <person name="Pangilinan J."/>
            <person name="Lipzen A."/>
            <person name="Amirebrahimi M."/>
            <person name="Yan J."/>
            <person name="Adam C."/>
            <person name="Keymanesh K."/>
            <person name="Ng V."/>
            <person name="Louie K."/>
            <person name="Northen T."/>
            <person name="Drula E."/>
            <person name="Henrissat B."/>
            <person name="Hsieh H.M."/>
            <person name="Youens-Clark K."/>
            <person name="Lutzoni F."/>
            <person name="Miadlikowska J."/>
            <person name="Eastwood D.C."/>
            <person name="Hamelin R.C."/>
            <person name="Grigoriev I.V."/>
            <person name="U'Ren J.M."/>
        </authorList>
    </citation>
    <scope>NUCLEOTIDE SEQUENCE [LARGE SCALE GENOMIC DNA]</scope>
    <source>
        <strain evidence="1 2">CBS 119005</strain>
    </source>
</reference>
<gene>
    <name evidence="1" type="ORF">F4820DRAFT_449949</name>
</gene>
<evidence type="ECO:0000313" key="2">
    <source>
        <dbReference type="Proteomes" id="UP001497700"/>
    </source>
</evidence>
<proteinExistence type="predicted"/>
<dbReference type="EMBL" id="MU393503">
    <property type="protein sequence ID" value="KAI4863476.1"/>
    <property type="molecule type" value="Genomic_DNA"/>
</dbReference>
<keyword evidence="2" id="KW-1185">Reference proteome</keyword>
<sequence>MCWPYTLMYGCMDCFAEGRTPVEACIVVEPDAEDPVVGGYNREGALCPLRYVGPQQSGRLVTPMSCPSFLVTPFHGPVDASTANRSPSGSRSTSYGNNSHLYGSTQLRFWICPLHRPKYIQLGPSFAGYELARRIEFVEVQKRASTLALETAKGKQKQERWDEVFNVGSGPQSHTNQKRKREAGVKGGEADATVDIAAAACSLLEAADSSRYQEQKRRRGYTAGADIPGL</sequence>
<accession>A0ACB9YWA5</accession>